<evidence type="ECO:0000313" key="8">
    <source>
        <dbReference type="EMBL" id="KAJ6648081.1"/>
    </source>
</evidence>
<feature type="transmembrane region" description="Helical" evidence="6">
    <location>
        <begin position="979"/>
        <end position="1003"/>
    </location>
</feature>
<keyword evidence="4 6" id="KW-0472">Membrane</keyword>
<keyword evidence="5" id="KW-0862">Zinc</keyword>
<evidence type="ECO:0000256" key="4">
    <source>
        <dbReference type="ARBA" id="ARBA00023136"/>
    </source>
</evidence>
<dbReference type="PROSITE" id="PS50966">
    <property type="entry name" value="ZF_SWIM"/>
    <property type="match status" value="1"/>
</dbReference>
<dbReference type="EMBL" id="WJQU01000001">
    <property type="protein sequence ID" value="KAJ6648081.1"/>
    <property type="molecule type" value="Genomic_DNA"/>
</dbReference>
<accession>A0A9Q0NEF3</accession>
<feature type="transmembrane region" description="Helical" evidence="6">
    <location>
        <begin position="423"/>
        <end position="444"/>
    </location>
</feature>
<dbReference type="PANTHER" id="PTHR43243:SF103">
    <property type="entry name" value="LOW AFFINITY CATIONIC AMINO ACID TRANSPORTER 2-LIKE PROTEIN"/>
    <property type="match status" value="1"/>
</dbReference>
<keyword evidence="5" id="KW-0863">Zinc-finger</keyword>
<keyword evidence="5" id="KW-0479">Metal-binding</keyword>
<dbReference type="InterPro" id="IPR002293">
    <property type="entry name" value="AA/rel_permease1"/>
</dbReference>
<evidence type="ECO:0000256" key="2">
    <source>
        <dbReference type="ARBA" id="ARBA00022692"/>
    </source>
</evidence>
<feature type="transmembrane region" description="Helical" evidence="6">
    <location>
        <begin position="667"/>
        <end position="696"/>
    </location>
</feature>
<dbReference type="Gene3D" id="1.20.1740.10">
    <property type="entry name" value="Amino acid/polyamine transporter I"/>
    <property type="match status" value="1"/>
</dbReference>
<feature type="transmembrane region" description="Helical" evidence="6">
    <location>
        <begin position="392"/>
        <end position="411"/>
    </location>
</feature>
<keyword evidence="3 6" id="KW-1133">Transmembrane helix</keyword>
<dbReference type="PANTHER" id="PTHR43243">
    <property type="entry name" value="INNER MEMBRANE TRANSPORTER YGJI-RELATED"/>
    <property type="match status" value="1"/>
</dbReference>
<dbReference type="Proteomes" id="UP001151699">
    <property type="component" value="Chromosome A"/>
</dbReference>
<evidence type="ECO:0000256" key="6">
    <source>
        <dbReference type="SAM" id="Phobius"/>
    </source>
</evidence>
<organism evidence="8 9">
    <name type="scientific">Pseudolycoriella hygida</name>
    <dbReference type="NCBI Taxonomy" id="35572"/>
    <lineage>
        <taxon>Eukaryota</taxon>
        <taxon>Metazoa</taxon>
        <taxon>Ecdysozoa</taxon>
        <taxon>Arthropoda</taxon>
        <taxon>Hexapoda</taxon>
        <taxon>Insecta</taxon>
        <taxon>Pterygota</taxon>
        <taxon>Neoptera</taxon>
        <taxon>Endopterygota</taxon>
        <taxon>Diptera</taxon>
        <taxon>Nematocera</taxon>
        <taxon>Sciaroidea</taxon>
        <taxon>Sciaridae</taxon>
        <taxon>Pseudolycoriella</taxon>
    </lineage>
</organism>
<dbReference type="GO" id="GO:0015189">
    <property type="term" value="F:L-lysine transmembrane transporter activity"/>
    <property type="evidence" value="ECO:0007669"/>
    <property type="project" value="TreeGrafter"/>
</dbReference>
<dbReference type="GO" id="GO:0097638">
    <property type="term" value="P:L-arginine import across plasma membrane"/>
    <property type="evidence" value="ECO:0007669"/>
    <property type="project" value="TreeGrafter"/>
</dbReference>
<feature type="transmembrane region" description="Helical" evidence="6">
    <location>
        <begin position="357"/>
        <end position="380"/>
    </location>
</feature>
<evidence type="ECO:0000259" key="7">
    <source>
        <dbReference type="PROSITE" id="PS50966"/>
    </source>
</evidence>
<dbReference type="GO" id="GO:0008270">
    <property type="term" value="F:zinc ion binding"/>
    <property type="evidence" value="ECO:0007669"/>
    <property type="project" value="UniProtKB-KW"/>
</dbReference>
<dbReference type="Gene3D" id="3.90.320.10">
    <property type="match status" value="1"/>
</dbReference>
<dbReference type="InterPro" id="IPR011604">
    <property type="entry name" value="PDDEXK-like_dom_sf"/>
</dbReference>
<keyword evidence="2 6" id="KW-0812">Transmembrane</keyword>
<evidence type="ECO:0000256" key="5">
    <source>
        <dbReference type="PROSITE-ProRule" id="PRU00325"/>
    </source>
</evidence>
<dbReference type="GO" id="GO:0006281">
    <property type="term" value="P:DNA repair"/>
    <property type="evidence" value="ECO:0007669"/>
    <property type="project" value="UniProtKB-ARBA"/>
</dbReference>
<dbReference type="SUPFAM" id="SSF52980">
    <property type="entry name" value="Restriction endonuclease-like"/>
    <property type="match status" value="1"/>
</dbReference>
<dbReference type="InterPro" id="IPR007527">
    <property type="entry name" value="Znf_SWIM"/>
</dbReference>
<dbReference type="AlphaFoldDB" id="A0A9Q0NEF3"/>
<reference evidence="8" key="1">
    <citation type="submission" date="2022-07" db="EMBL/GenBank/DDBJ databases">
        <authorList>
            <person name="Trinca V."/>
            <person name="Uliana J.V.C."/>
            <person name="Torres T.T."/>
            <person name="Ward R.J."/>
            <person name="Monesi N."/>
        </authorList>
    </citation>
    <scope>NUCLEOTIDE SEQUENCE</scope>
    <source>
        <strain evidence="8">HSMRA1968</strain>
        <tissue evidence="8">Whole embryos</tissue>
    </source>
</reference>
<dbReference type="GO" id="GO:0005886">
    <property type="term" value="C:plasma membrane"/>
    <property type="evidence" value="ECO:0007669"/>
    <property type="project" value="TreeGrafter"/>
</dbReference>
<dbReference type="CDD" id="cd22343">
    <property type="entry name" value="PDDEXK_lambda_exonuclease-like"/>
    <property type="match status" value="1"/>
</dbReference>
<gene>
    <name evidence="8" type="primary">slc7a2</name>
    <name evidence="8" type="ORF">Bhyg_03306</name>
</gene>
<name>A0A9Q0NEF3_9DIPT</name>
<evidence type="ECO:0000256" key="1">
    <source>
        <dbReference type="ARBA" id="ARBA00004141"/>
    </source>
</evidence>
<dbReference type="InterPro" id="IPR019080">
    <property type="entry name" value="YqaJ_viral_recombinase"/>
</dbReference>
<feature type="transmembrane region" description="Helical" evidence="6">
    <location>
        <begin position="953"/>
        <end position="973"/>
    </location>
</feature>
<feature type="non-terminal residue" evidence="8">
    <location>
        <position position="1071"/>
    </location>
</feature>
<dbReference type="Pfam" id="PF09588">
    <property type="entry name" value="YqaJ"/>
    <property type="match status" value="1"/>
</dbReference>
<feature type="non-terminal residue" evidence="8">
    <location>
        <position position="1"/>
    </location>
</feature>
<dbReference type="OrthoDB" id="5982228at2759"/>
<protein>
    <submittedName>
        <fullName evidence="8">Cationic amino acid transporter 2</fullName>
    </submittedName>
</protein>
<evidence type="ECO:0000313" key="9">
    <source>
        <dbReference type="Proteomes" id="UP001151699"/>
    </source>
</evidence>
<evidence type="ECO:0000256" key="3">
    <source>
        <dbReference type="ARBA" id="ARBA00022989"/>
    </source>
</evidence>
<dbReference type="GO" id="GO:0000064">
    <property type="term" value="F:L-ornithine transmembrane transporter activity"/>
    <property type="evidence" value="ECO:0007669"/>
    <property type="project" value="TreeGrafter"/>
</dbReference>
<dbReference type="GO" id="GO:0061459">
    <property type="term" value="F:L-arginine transmembrane transporter activity"/>
    <property type="evidence" value="ECO:0007669"/>
    <property type="project" value="TreeGrafter"/>
</dbReference>
<proteinExistence type="predicted"/>
<feature type="domain" description="SWIM-type" evidence="7">
    <location>
        <begin position="542"/>
        <end position="583"/>
    </location>
</feature>
<comment type="caution">
    <text evidence="8">The sequence shown here is derived from an EMBL/GenBank/DDBJ whole genome shotgun (WGS) entry which is preliminary data.</text>
</comment>
<keyword evidence="9" id="KW-1185">Reference proteome</keyword>
<dbReference type="InterPro" id="IPR011335">
    <property type="entry name" value="Restrct_endonuc-II-like"/>
</dbReference>
<dbReference type="Pfam" id="PF13520">
    <property type="entry name" value="AA_permease_2"/>
    <property type="match status" value="1"/>
</dbReference>
<comment type="subcellular location">
    <subcellularLocation>
        <location evidence="1">Membrane</location>
        <topology evidence="1">Multi-pass membrane protein</topology>
    </subcellularLocation>
</comment>
<sequence>PIAVGNTPRRLVARIGRIAERAGSELRPKQIGFGTRGGSEAGVHAARHFLGMLRNRSISKITHRVNNKTVSLSNTYAFDSVVHVVAGAYAYVEHYRPFCEGAQDDVFHIAILLAKNTNLKKINNLRAELLVSKFQKTSYEIVVSEMINKVLSHTPSYSESMICENCTFSKNVTFPVVRVVCVSVFLDDMKNLEKGIAENIQQEVTCECKSKFRLVREFGDHLFLEISSCRSSKSSMFEQSAVFKMNDVPMVLDISNIEYVLFGIIIFNQPFLESNTGHYSAAIRLNNRWEVYDDLRPKPYELPGNNRAVIHCVFYLKFGNNPPTSSTLGRNDSQGYSTTFARKKPLLESKHTQLAKVLGTIDLTALGIGSTLGVGIYVLAGEVSKFSAGPAIVISFLIAAIASVMAGLCYAEFGSRVPKAGSAYIYSYVTIGEFIAFLIGWNLILEYGIGANLSGNKIILEKRLQIWKINNLGRNLFEVPNIEEDKENFPNGKFEPLDKFQRNKIEWLTPAIINDYFEKRCAKKGDDKGRKCSAETKTSVDYHVNVHMNFPNRSVVKASCKCPAGVAPNAACKHVGAIIYAVEYFGVTGKVMQNPACTEVPQKWHIPPPGRQMKKVSVDQMLKLPKDNPPPTGVTDYFFNLCIQGNEFNKCLFLDSYEVNVCNQSKIMLILIACTSGNICSVSLIAGPRLMIFLFLKGNVLMPLMHHRYASLAGVFNDHQYCKKRLEVLALNTTNKLSAVNACKIERRTSVNKKLWQKIRKSRITASIAHNIVRTCRTQKFAKSFLKNHIMGFKIRSEAIDWGLKNEEAALREYSKKVGENFIKCGIFVDSSLNYLAATPDGINESKSLIVEIKCPYSIRFQEPESASFLKDFLLKKNHAYYTQVQIQMHVTKVYTCDFVVWTTKGILIQPISYDRSASVVKALSTYIDALVDEKISKYFLSVLPMSVDGLSAYPDFLALSATLLFALALAFGAKESSFINNIFTICNLGVVSFVVIAGSILASPDNWSIPEYLVPNNGTDFGTGGFAPYDKIRTFGNNVFRNKPVVLFEAPFFRRGISFQLSPSSKESSF</sequence>